<evidence type="ECO:0000313" key="7">
    <source>
        <dbReference type="Proteomes" id="UP000076502"/>
    </source>
</evidence>
<name>A0A154PF14_DUFNO</name>
<evidence type="ECO:0000259" key="5">
    <source>
        <dbReference type="PROSITE" id="PS51800"/>
    </source>
</evidence>
<keyword evidence="1" id="KW-0479">Metal-binding</keyword>
<feature type="compositionally biased region" description="Basic residues" evidence="4">
    <location>
        <begin position="316"/>
        <end position="339"/>
    </location>
</feature>
<dbReference type="InterPro" id="IPR022776">
    <property type="entry name" value="TRM13/UPF0224_CHHC_Znf_dom"/>
</dbReference>
<dbReference type="GO" id="GO:0005689">
    <property type="term" value="C:U12-type spliceosomal complex"/>
    <property type="evidence" value="ECO:0007669"/>
    <property type="project" value="TreeGrafter"/>
</dbReference>
<dbReference type="STRING" id="178035.A0A154PF14"/>
<dbReference type="GO" id="GO:0005829">
    <property type="term" value="C:cytosol"/>
    <property type="evidence" value="ECO:0007669"/>
    <property type="project" value="TreeGrafter"/>
</dbReference>
<sequence>MLNCTLNQREIRYRNLNNFTKEVHKEITELTSALGWTMESIEIDNDNHLICPYDSSHRIGKENLDQHLELCQWKEDGYSEFDVPLSEPNLSLCSPFSIKLDVYLQNNILQEAKRKDPTIRIGLGERLIPRTCDRIFADFTPDERKILHKYIVSHTSNMNDGHNFADTGKLQCQDKEDKKLSFLELLVQERNLKRRRAKHRGVHTNKKSHTEILREIINQEMELYIDHISGTRQTDHDAKVVDLLEAQTSKKRLDNVMQNTSSAFNDCNLFLRESKDYHGSSSFRKDRIETTHASSLKNQESRDKNSQTTTEPWKVRKERKHKRSHSRERDYNKKRKQHYHREACMSTEAQYDETEKFYR</sequence>
<organism evidence="6 7">
    <name type="scientific">Dufourea novaeangliae</name>
    <name type="common">Sweat bee</name>
    <dbReference type="NCBI Taxonomy" id="178035"/>
    <lineage>
        <taxon>Eukaryota</taxon>
        <taxon>Metazoa</taxon>
        <taxon>Ecdysozoa</taxon>
        <taxon>Arthropoda</taxon>
        <taxon>Hexapoda</taxon>
        <taxon>Insecta</taxon>
        <taxon>Pterygota</taxon>
        <taxon>Neoptera</taxon>
        <taxon>Endopterygota</taxon>
        <taxon>Hymenoptera</taxon>
        <taxon>Apocrita</taxon>
        <taxon>Aculeata</taxon>
        <taxon>Apoidea</taxon>
        <taxon>Anthophila</taxon>
        <taxon>Halictidae</taxon>
        <taxon>Rophitinae</taxon>
        <taxon>Dufourea</taxon>
    </lineage>
</organism>
<dbReference type="PANTHER" id="PTHR21402">
    <property type="entry name" value="GAMETOCYTE SPECIFIC FACTOR 1-RELATED"/>
    <property type="match status" value="1"/>
</dbReference>
<dbReference type="OMA" id="QEPMEQC"/>
<protein>
    <submittedName>
        <fullName evidence="6">U11/U12 small nuclear ribonucleoprotein 48 kDa protein</fullName>
    </submittedName>
</protein>
<evidence type="ECO:0000256" key="2">
    <source>
        <dbReference type="ARBA" id="ARBA00022771"/>
    </source>
</evidence>
<accession>A0A154PF14</accession>
<keyword evidence="3" id="KW-0862">Zinc</keyword>
<keyword evidence="6" id="KW-0687">Ribonucleoprotein</keyword>
<keyword evidence="7" id="KW-1185">Reference proteome</keyword>
<dbReference type="EMBL" id="KQ434890">
    <property type="protein sequence ID" value="KZC10449.1"/>
    <property type="molecule type" value="Genomic_DNA"/>
</dbReference>
<feature type="region of interest" description="Disordered" evidence="4">
    <location>
        <begin position="281"/>
        <end position="346"/>
    </location>
</feature>
<evidence type="ECO:0000256" key="3">
    <source>
        <dbReference type="ARBA" id="ARBA00022833"/>
    </source>
</evidence>
<feature type="domain" description="CHHC U11-48K-type" evidence="5">
    <location>
        <begin position="48"/>
        <end position="75"/>
    </location>
</feature>
<dbReference type="PROSITE" id="PS51800">
    <property type="entry name" value="ZF_CHHC_U11_48K"/>
    <property type="match status" value="1"/>
</dbReference>
<dbReference type="GO" id="GO:0008270">
    <property type="term" value="F:zinc ion binding"/>
    <property type="evidence" value="ECO:0007669"/>
    <property type="project" value="UniProtKB-KW"/>
</dbReference>
<dbReference type="Proteomes" id="UP000076502">
    <property type="component" value="Unassembled WGS sequence"/>
</dbReference>
<dbReference type="GO" id="GO:0005654">
    <property type="term" value="C:nucleoplasm"/>
    <property type="evidence" value="ECO:0007669"/>
    <property type="project" value="TreeGrafter"/>
</dbReference>
<dbReference type="SUPFAM" id="SSF57667">
    <property type="entry name" value="beta-beta-alpha zinc fingers"/>
    <property type="match status" value="1"/>
</dbReference>
<feature type="compositionally biased region" description="Basic and acidic residues" evidence="4">
    <location>
        <begin position="281"/>
        <end position="290"/>
    </location>
</feature>
<evidence type="ECO:0000256" key="1">
    <source>
        <dbReference type="ARBA" id="ARBA00022723"/>
    </source>
</evidence>
<proteinExistence type="predicted"/>
<keyword evidence="2" id="KW-0863">Zinc-finger</keyword>
<gene>
    <name evidence="6" type="ORF">WN55_01878</name>
</gene>
<dbReference type="OrthoDB" id="69229at2759"/>
<evidence type="ECO:0000256" key="4">
    <source>
        <dbReference type="SAM" id="MobiDB-lite"/>
    </source>
</evidence>
<dbReference type="InterPro" id="IPR051591">
    <property type="entry name" value="UPF0224_FAM112_RNA_Proc"/>
</dbReference>
<dbReference type="PANTHER" id="PTHR21402:SF10">
    <property type="entry name" value="U11_U12 SMALL NUCLEAR RIBONUCLEOPROTEIN 48 KDA PROTEIN"/>
    <property type="match status" value="1"/>
</dbReference>
<dbReference type="AlphaFoldDB" id="A0A154PF14"/>
<reference evidence="6 7" key="1">
    <citation type="submission" date="2015-07" db="EMBL/GenBank/DDBJ databases">
        <title>The genome of Dufourea novaeangliae.</title>
        <authorList>
            <person name="Pan H."/>
            <person name="Kapheim K."/>
        </authorList>
    </citation>
    <scope>NUCLEOTIDE SEQUENCE [LARGE SCALE GENOMIC DNA]</scope>
    <source>
        <strain evidence="6">0120121106</strain>
        <tissue evidence="6">Whole body</tissue>
    </source>
</reference>
<evidence type="ECO:0000313" key="6">
    <source>
        <dbReference type="EMBL" id="KZC10449.1"/>
    </source>
</evidence>
<dbReference type="Pfam" id="PF05253">
    <property type="entry name" value="zf-U11-48K"/>
    <property type="match status" value="1"/>
</dbReference>
<dbReference type="InterPro" id="IPR036236">
    <property type="entry name" value="Znf_C2H2_sf"/>
</dbReference>